<feature type="region of interest" description="Disordered" evidence="1">
    <location>
        <begin position="189"/>
        <end position="210"/>
    </location>
</feature>
<protein>
    <submittedName>
        <fullName evidence="2">Uncharacterized protein</fullName>
    </submittedName>
</protein>
<organism evidence="2 3">
    <name type="scientific">Circinella minor</name>
    <dbReference type="NCBI Taxonomy" id="1195481"/>
    <lineage>
        <taxon>Eukaryota</taxon>
        <taxon>Fungi</taxon>
        <taxon>Fungi incertae sedis</taxon>
        <taxon>Mucoromycota</taxon>
        <taxon>Mucoromycotina</taxon>
        <taxon>Mucoromycetes</taxon>
        <taxon>Mucorales</taxon>
        <taxon>Lichtheimiaceae</taxon>
        <taxon>Circinella</taxon>
    </lineage>
</organism>
<evidence type="ECO:0000256" key="1">
    <source>
        <dbReference type="SAM" id="MobiDB-lite"/>
    </source>
</evidence>
<comment type="caution">
    <text evidence="2">The sequence shown here is derived from an EMBL/GenBank/DDBJ whole genome shotgun (WGS) entry which is preliminary data.</text>
</comment>
<accession>A0A8H7SBC6</accession>
<keyword evidence="3" id="KW-1185">Reference proteome</keyword>
<gene>
    <name evidence="2" type="ORF">INT45_003379</name>
</gene>
<proteinExistence type="predicted"/>
<dbReference type="OrthoDB" id="2290365at2759"/>
<name>A0A8H7SBC6_9FUNG</name>
<dbReference type="Proteomes" id="UP000646827">
    <property type="component" value="Unassembled WGS sequence"/>
</dbReference>
<sequence>MSPITQSTKNTDNITLLLTLEKRQEVREPPLSQQQSGEDQQSLSTVTIAAICVCAVVGIRRKAQAAGFVSFDDTTSQFYNNSNNNKSLTCTSERLPHPETHDLVFNSILEHTPKAPANTLSSPHHHIHQQHQSNTAKDSISNNTTTSSSMDTMMFEDGYEKMPKEDPKILMSLARQRDWTDLYRPSASQLEQQHHNNHHRVSTGSSYHVW</sequence>
<evidence type="ECO:0000313" key="3">
    <source>
        <dbReference type="Proteomes" id="UP000646827"/>
    </source>
</evidence>
<dbReference type="AlphaFoldDB" id="A0A8H7SBC6"/>
<feature type="region of interest" description="Disordered" evidence="1">
    <location>
        <begin position="119"/>
        <end position="150"/>
    </location>
</feature>
<evidence type="ECO:0000313" key="2">
    <source>
        <dbReference type="EMBL" id="KAG2226234.1"/>
    </source>
</evidence>
<reference evidence="2 3" key="1">
    <citation type="submission" date="2020-12" db="EMBL/GenBank/DDBJ databases">
        <title>Metabolic potential, ecology and presence of endohyphal bacteria is reflected in genomic diversity of Mucoromycotina.</title>
        <authorList>
            <person name="Muszewska A."/>
            <person name="Okrasinska A."/>
            <person name="Steczkiewicz K."/>
            <person name="Drgas O."/>
            <person name="Orlowska M."/>
            <person name="Perlinska-Lenart U."/>
            <person name="Aleksandrzak-Piekarczyk T."/>
            <person name="Szatraj K."/>
            <person name="Zielenkiewicz U."/>
            <person name="Pilsyk S."/>
            <person name="Malc E."/>
            <person name="Mieczkowski P."/>
            <person name="Kruszewska J.S."/>
            <person name="Biernat P."/>
            <person name="Pawlowska J."/>
        </authorList>
    </citation>
    <scope>NUCLEOTIDE SEQUENCE [LARGE SCALE GENOMIC DNA]</scope>
    <source>
        <strain evidence="2 3">CBS 142.35</strain>
    </source>
</reference>
<dbReference type="EMBL" id="JAEPRB010000019">
    <property type="protein sequence ID" value="KAG2226234.1"/>
    <property type="molecule type" value="Genomic_DNA"/>
</dbReference>
<feature type="compositionally biased region" description="Low complexity" evidence="1">
    <location>
        <begin position="138"/>
        <end position="150"/>
    </location>
</feature>